<evidence type="ECO:0000259" key="18">
    <source>
        <dbReference type="Pfam" id="PF16187"/>
    </source>
</evidence>
<dbReference type="FunFam" id="3.30.830.10:FF:000005">
    <property type="entry name" value="nardilysin isoform X1"/>
    <property type="match status" value="1"/>
</dbReference>
<evidence type="ECO:0000256" key="3">
    <source>
        <dbReference type="ARBA" id="ARBA00007261"/>
    </source>
</evidence>
<feature type="chain" id="PRO_5012341344" description="Protease 3" evidence="15">
    <location>
        <begin position="24"/>
        <end position="960"/>
    </location>
</feature>
<evidence type="ECO:0000256" key="2">
    <source>
        <dbReference type="ARBA" id="ARBA00002184"/>
    </source>
</evidence>
<feature type="domain" description="Peptidase M16 middle/third" evidence="18">
    <location>
        <begin position="405"/>
        <end position="679"/>
    </location>
</feature>
<dbReference type="GO" id="GO:0046872">
    <property type="term" value="F:metal ion binding"/>
    <property type="evidence" value="ECO:0007669"/>
    <property type="project" value="UniProtKB-KW"/>
</dbReference>
<feature type="domain" description="Coenzyme PQQ synthesis protein F-like C-terminal lobe" evidence="19">
    <location>
        <begin position="786"/>
        <end position="877"/>
    </location>
</feature>
<dbReference type="AlphaFoldDB" id="A0A1M5HXC4"/>
<accession>A0A1M5HXC4</accession>
<keyword evidence="10" id="KW-0482">Metalloprotease</keyword>
<evidence type="ECO:0000256" key="9">
    <source>
        <dbReference type="ARBA" id="ARBA00022833"/>
    </source>
</evidence>
<evidence type="ECO:0000256" key="15">
    <source>
        <dbReference type="SAM" id="SignalP"/>
    </source>
</evidence>
<reference evidence="21" key="1">
    <citation type="submission" date="2016-11" db="EMBL/GenBank/DDBJ databases">
        <authorList>
            <person name="Varghese N."/>
            <person name="Submissions S."/>
        </authorList>
    </citation>
    <scope>NUCLEOTIDE SEQUENCE [LARGE SCALE GENOMIC DNA]</scope>
    <source>
        <strain evidence="21">CGMCC 1.8995</strain>
    </source>
</reference>
<gene>
    <name evidence="20" type="ORF">SAMN05216361_1670</name>
</gene>
<dbReference type="OrthoDB" id="9811314at2"/>
<comment type="function">
    <text evidence="2">Endopeptidase that degrades small peptides of less than 7 kDa, such as glucagon and insulin.</text>
</comment>
<dbReference type="EC" id="3.4.24.55" evidence="4"/>
<dbReference type="Pfam" id="PF16187">
    <property type="entry name" value="Peptidase_M16_M"/>
    <property type="match status" value="1"/>
</dbReference>
<proteinExistence type="inferred from homology"/>
<dbReference type="InterPro" id="IPR032632">
    <property type="entry name" value="Peptidase_M16_M"/>
</dbReference>
<evidence type="ECO:0000256" key="13">
    <source>
        <dbReference type="ARBA" id="ARBA00033450"/>
    </source>
</evidence>
<evidence type="ECO:0000313" key="20">
    <source>
        <dbReference type="EMBL" id="SHG20636.1"/>
    </source>
</evidence>
<dbReference type="PANTHER" id="PTHR43690">
    <property type="entry name" value="NARDILYSIN"/>
    <property type="match status" value="1"/>
</dbReference>
<keyword evidence="6 20" id="KW-0645">Protease</keyword>
<dbReference type="EMBL" id="FQWD01000002">
    <property type="protein sequence ID" value="SHG20636.1"/>
    <property type="molecule type" value="Genomic_DNA"/>
</dbReference>
<organism evidence="20 21">
    <name type="scientific">Marisediminitalea aggregata</name>
    <dbReference type="NCBI Taxonomy" id="634436"/>
    <lineage>
        <taxon>Bacteria</taxon>
        <taxon>Pseudomonadati</taxon>
        <taxon>Pseudomonadota</taxon>
        <taxon>Gammaproteobacteria</taxon>
        <taxon>Alteromonadales</taxon>
        <taxon>Alteromonadaceae</taxon>
        <taxon>Marisediminitalea</taxon>
    </lineage>
</organism>
<dbReference type="STRING" id="634436.SAMN05216361_1670"/>
<evidence type="ECO:0000256" key="5">
    <source>
        <dbReference type="ARBA" id="ARBA00017565"/>
    </source>
</evidence>
<evidence type="ECO:0000256" key="11">
    <source>
        <dbReference type="ARBA" id="ARBA00029597"/>
    </source>
</evidence>
<feature type="domain" description="Peptidase M16 C-terminal" evidence="17">
    <location>
        <begin position="225"/>
        <end position="401"/>
    </location>
</feature>
<feature type="domain" description="Peptidase M16 N-terminal" evidence="16">
    <location>
        <begin position="61"/>
        <end position="196"/>
    </location>
</feature>
<dbReference type="GO" id="GO:0006508">
    <property type="term" value="P:proteolysis"/>
    <property type="evidence" value="ECO:0007669"/>
    <property type="project" value="UniProtKB-KW"/>
</dbReference>
<protein>
    <recommendedName>
        <fullName evidence="5">Protease 3</fullName>
        <ecNumber evidence="4">3.4.24.55</ecNumber>
    </recommendedName>
    <alternativeName>
        <fullName evidence="13">Pitrilysin</fullName>
    </alternativeName>
    <alternativeName>
        <fullName evidence="12">Protease III</fullName>
    </alternativeName>
    <alternativeName>
        <fullName evidence="11">Protease pi</fullName>
    </alternativeName>
</protein>
<keyword evidence="8" id="KW-0378">Hydrolase</keyword>
<evidence type="ECO:0000256" key="10">
    <source>
        <dbReference type="ARBA" id="ARBA00023049"/>
    </source>
</evidence>
<keyword evidence="21" id="KW-1185">Reference proteome</keyword>
<keyword evidence="15" id="KW-0732">Signal</keyword>
<evidence type="ECO:0000259" key="16">
    <source>
        <dbReference type="Pfam" id="PF00675"/>
    </source>
</evidence>
<dbReference type="InterPro" id="IPR007863">
    <property type="entry name" value="Peptidase_M16_C"/>
</dbReference>
<dbReference type="PROSITE" id="PS51257">
    <property type="entry name" value="PROKAR_LIPOPROTEIN"/>
    <property type="match status" value="1"/>
</dbReference>
<dbReference type="Gene3D" id="3.30.830.10">
    <property type="entry name" value="Metalloenzyme, LuxS/M16 peptidase-like"/>
    <property type="match status" value="4"/>
</dbReference>
<evidence type="ECO:0000313" key="21">
    <source>
        <dbReference type="Proteomes" id="UP000184520"/>
    </source>
</evidence>
<evidence type="ECO:0000259" key="19">
    <source>
        <dbReference type="Pfam" id="PF22456"/>
    </source>
</evidence>
<dbReference type="PROSITE" id="PS00143">
    <property type="entry name" value="INSULINASE"/>
    <property type="match status" value="1"/>
</dbReference>
<dbReference type="GO" id="GO:0004222">
    <property type="term" value="F:metalloendopeptidase activity"/>
    <property type="evidence" value="ECO:0007669"/>
    <property type="project" value="UniProtKB-EC"/>
</dbReference>
<feature type="signal peptide" evidence="15">
    <location>
        <begin position="1"/>
        <end position="23"/>
    </location>
</feature>
<evidence type="ECO:0000259" key="17">
    <source>
        <dbReference type="Pfam" id="PF05193"/>
    </source>
</evidence>
<dbReference type="InterPro" id="IPR050626">
    <property type="entry name" value="Peptidase_M16"/>
</dbReference>
<evidence type="ECO:0000256" key="8">
    <source>
        <dbReference type="ARBA" id="ARBA00022801"/>
    </source>
</evidence>
<dbReference type="SUPFAM" id="SSF63411">
    <property type="entry name" value="LuxS/MPP-like metallohydrolase"/>
    <property type="match status" value="4"/>
</dbReference>
<keyword evidence="7" id="KW-0479">Metal-binding</keyword>
<dbReference type="PANTHER" id="PTHR43690:SF18">
    <property type="entry name" value="INSULIN-DEGRADING ENZYME-RELATED"/>
    <property type="match status" value="1"/>
</dbReference>
<dbReference type="InterPro" id="IPR054734">
    <property type="entry name" value="PqqF-like_C_4"/>
</dbReference>
<dbReference type="FunFam" id="3.30.830.10:FF:000012">
    <property type="entry name" value="Protease 3"/>
    <property type="match status" value="1"/>
</dbReference>
<evidence type="ECO:0000256" key="4">
    <source>
        <dbReference type="ARBA" id="ARBA00012449"/>
    </source>
</evidence>
<evidence type="ECO:0000256" key="1">
    <source>
        <dbReference type="ARBA" id="ARBA00001947"/>
    </source>
</evidence>
<dbReference type="InterPro" id="IPR011765">
    <property type="entry name" value="Pept_M16_N"/>
</dbReference>
<name>A0A1M5HXC4_9ALTE</name>
<dbReference type="Pfam" id="PF00675">
    <property type="entry name" value="Peptidase_M16"/>
    <property type="match status" value="1"/>
</dbReference>
<dbReference type="Pfam" id="PF05193">
    <property type="entry name" value="Peptidase_M16_C"/>
    <property type="match status" value="1"/>
</dbReference>
<dbReference type="InterPro" id="IPR001431">
    <property type="entry name" value="Pept_M16_Zn_BS"/>
</dbReference>
<dbReference type="InterPro" id="IPR011249">
    <property type="entry name" value="Metalloenz_LuxS/M16"/>
</dbReference>
<evidence type="ECO:0000256" key="14">
    <source>
        <dbReference type="RuleBase" id="RU004447"/>
    </source>
</evidence>
<dbReference type="Proteomes" id="UP000184520">
    <property type="component" value="Unassembled WGS sequence"/>
</dbReference>
<evidence type="ECO:0000256" key="6">
    <source>
        <dbReference type="ARBA" id="ARBA00022670"/>
    </source>
</evidence>
<evidence type="ECO:0000256" key="12">
    <source>
        <dbReference type="ARBA" id="ARBA00031184"/>
    </source>
</evidence>
<dbReference type="RefSeq" id="WP_073320632.1">
    <property type="nucleotide sequence ID" value="NZ_FQWD01000002.1"/>
</dbReference>
<comment type="similarity">
    <text evidence="3 14">Belongs to the peptidase M16 family.</text>
</comment>
<evidence type="ECO:0000256" key="7">
    <source>
        <dbReference type="ARBA" id="ARBA00022723"/>
    </source>
</evidence>
<comment type="cofactor">
    <cofactor evidence="1">
        <name>Zn(2+)</name>
        <dbReference type="ChEBI" id="CHEBI:29105"/>
    </cofactor>
</comment>
<sequence>MKKLFAMSAVTLAILAGCSAEQAKQVTPTQTNAEAVAPSVIISANDNRQYDTFTLPNSVEVMLVSDPDAEKSAAALSVSVGLLHDPMSQQGMAHYLEHMLFLGTERFPDTKGYTDFMTANGGQHNAYTWLDITNYMFKVNNEGYPEALDRFSDFFKAPKLYPEYTDKEKNAVNAEWSMRREMDFFGQFKLARNLMGDHPANRFLIGNLETLGDKEGSKLHTETVNFYDQYYSANIMKVAMISNRPLSEMKALATQYFGDIKNKQIEDPEVTDTLDFAKVGGKRIHYVPNEDVKQLKIDFTITNNSDQYASKPNKYLTYLIGSEMPGTPAYQLKGMGLISNLVASASPDMYGNYGSFSIDIDLTDAGMQNREAIVAVVMQYIDLIREKGVDEKYFSEIKTSLNNQFRFLEKADEFGYVSNLAAAMQNVPAKHAVSSPYYYEAFDAQAINDVLAQLTPEHLRIWYISKGEPSDSQLHFYDGKYKVADIGQEEVASWKQAPQIPLQLPAVNNLLPENFEIKDTGSKAKPELVVDKDDIKVWHYPSKAFADQPRGAMEIYINNGKAETDIKANVLTTLWKDLYSLQQSALMTEASIAGMNLKLNEGNGLRMTLSGFTDKQPQLLKQALGALVVDVNEQNFAQAVDRFIRGLQNQGKQFPFYQAFDAYGRLVRKGNFNTEALIATAQSLKPSDLTAYMPALLGEHQLRVFAFGNYDSKDLDSAVAQITAALPEDRKAIAYDYRDFWKPQPGEKLLWQQDLDVADVAIVDVSVHPEAGFEAQAQASVLRGHFRTAAFDKLRTEEQLAYAVGGAAVQIGDYTGFAMYIQTPVKDVEAMQARFDTFKQEYVEQLNSMTEETFAQLKASTLVTLKEPPKNLQDEVTPFMADWYKENYDFDSKEKLIAAVENVTLEGLKDFYAKTMLNKDAARVSVQMRGAKFADKPFAGLEGAKPIADMATFHSNMKTQ</sequence>
<keyword evidence="9" id="KW-0862">Zinc</keyword>
<dbReference type="Pfam" id="PF22456">
    <property type="entry name" value="PqqF-like_C_4"/>
    <property type="match status" value="1"/>
</dbReference>
<dbReference type="GO" id="GO:0005737">
    <property type="term" value="C:cytoplasm"/>
    <property type="evidence" value="ECO:0007669"/>
    <property type="project" value="UniProtKB-ARBA"/>
</dbReference>